<reference evidence="1 2" key="1">
    <citation type="submission" date="2024-09" db="EMBL/GenBank/DDBJ databases">
        <authorList>
            <person name="Pan X."/>
        </authorList>
    </citation>
    <scope>NUCLEOTIDE SEQUENCE [LARGE SCALE GENOMIC DNA]</scope>
    <source>
        <strain evidence="1 2">B2969</strain>
    </source>
</reference>
<protein>
    <submittedName>
        <fullName evidence="1">Uncharacterized protein</fullName>
    </submittedName>
</protein>
<comment type="caution">
    <text evidence="1">The sequence shown here is derived from an EMBL/GenBank/DDBJ whole genome shotgun (WGS) entry which is preliminary data.</text>
</comment>
<dbReference type="EMBL" id="JBIQWL010000014">
    <property type="protein sequence ID" value="MFH8253000.1"/>
    <property type="molecule type" value="Genomic_DNA"/>
</dbReference>
<keyword evidence="2" id="KW-1185">Reference proteome</keyword>
<dbReference type="Proteomes" id="UP001610861">
    <property type="component" value="Unassembled WGS sequence"/>
</dbReference>
<gene>
    <name evidence="1" type="ORF">ACH3VR_21720</name>
</gene>
<dbReference type="RefSeq" id="WP_397558425.1">
    <property type="nucleotide sequence ID" value="NZ_JBIQWL010000014.1"/>
</dbReference>
<evidence type="ECO:0000313" key="2">
    <source>
        <dbReference type="Proteomes" id="UP001610861"/>
    </source>
</evidence>
<organism evidence="1 2">
    <name type="scientific">Microbacterium alkaliflavum</name>
    <dbReference type="NCBI Taxonomy" id="3248839"/>
    <lineage>
        <taxon>Bacteria</taxon>
        <taxon>Bacillati</taxon>
        <taxon>Actinomycetota</taxon>
        <taxon>Actinomycetes</taxon>
        <taxon>Micrococcales</taxon>
        <taxon>Microbacteriaceae</taxon>
        <taxon>Microbacterium</taxon>
    </lineage>
</organism>
<evidence type="ECO:0000313" key="1">
    <source>
        <dbReference type="EMBL" id="MFH8253000.1"/>
    </source>
</evidence>
<proteinExistence type="predicted"/>
<sequence>MSRYAYVLGYVPGSIADRAYAAAFDRLSAAQREAIVGELLSQIPGASEQPAPSDPETFAVFMRDLYAREAFVRVAGAPALAAAFVASPPVVTYFTSGTGSVSIDQHPPWVHELAGHETAPIDGGTVNHRKGVNTGIWFG</sequence>
<accession>A0ABW7QDM4</accession>
<name>A0ABW7QDM4_9MICO</name>